<proteinExistence type="predicted"/>
<dbReference type="Gene3D" id="3.20.20.450">
    <property type="entry name" value="EAL domain"/>
    <property type="match status" value="1"/>
</dbReference>
<dbReference type="PANTHER" id="PTHR33121">
    <property type="entry name" value="CYCLIC DI-GMP PHOSPHODIESTERASE PDEF"/>
    <property type="match status" value="1"/>
</dbReference>
<sequence length="287" mass="32679">MNGFTSADKAMYAAKERGKNNYQFYSTIHHTVNRNLNLEKGLRNAIENNELYLYYQPQIDLSSNQIVGMEALLRWDHSELGKISPDEFIPIAEETGLIIPIGKWVLKSACQQINAFVEAGYSPRTVSVNVSPYQFKDPNFLEDVKQIIKETGMQPELLDIEVTESLMHDIKESRVIIDELKKIGVHISIDDFGTGYSSLSILTSLPIDRIKIDRMFINEMTTNLNTSTLVKTIIEMSKNLNTLAVAEGIETEEQALQLKRLNCHIGQGYFYYPPISVMEMEKLLLNH</sequence>
<name>A0A7X0LY84_9BACI</name>
<dbReference type="InterPro" id="IPR050706">
    <property type="entry name" value="Cyclic-di-GMP_PDE-like"/>
</dbReference>
<protein>
    <submittedName>
        <fullName evidence="2">EAL domain-containing protein (Putative c-di-GMP-specific phosphodiesterase class I)</fullName>
    </submittedName>
</protein>
<accession>A0A7X0LY84</accession>
<dbReference type="GO" id="GO:0071111">
    <property type="term" value="F:cyclic-guanylate-specific phosphodiesterase activity"/>
    <property type="evidence" value="ECO:0007669"/>
    <property type="project" value="InterPro"/>
</dbReference>
<feature type="domain" description="EAL" evidence="1">
    <location>
        <begin position="35"/>
        <end position="287"/>
    </location>
</feature>
<dbReference type="InterPro" id="IPR035919">
    <property type="entry name" value="EAL_sf"/>
</dbReference>
<dbReference type="PROSITE" id="PS50883">
    <property type="entry name" value="EAL"/>
    <property type="match status" value="1"/>
</dbReference>
<dbReference type="SUPFAM" id="SSF141868">
    <property type="entry name" value="EAL domain-like"/>
    <property type="match status" value="1"/>
</dbReference>
<evidence type="ECO:0000259" key="1">
    <source>
        <dbReference type="PROSITE" id="PS50883"/>
    </source>
</evidence>
<dbReference type="AlphaFoldDB" id="A0A7X0LY84"/>
<dbReference type="SMART" id="SM00052">
    <property type="entry name" value="EAL"/>
    <property type="match status" value="1"/>
</dbReference>
<dbReference type="Pfam" id="PF00563">
    <property type="entry name" value="EAL"/>
    <property type="match status" value="1"/>
</dbReference>
<dbReference type="CDD" id="cd01948">
    <property type="entry name" value="EAL"/>
    <property type="match status" value="1"/>
</dbReference>
<dbReference type="PANTHER" id="PTHR33121:SF70">
    <property type="entry name" value="SIGNALING PROTEIN YKOW"/>
    <property type="match status" value="1"/>
</dbReference>
<dbReference type="Proteomes" id="UP000531594">
    <property type="component" value="Unassembled WGS sequence"/>
</dbReference>
<dbReference type="RefSeq" id="WP_377802063.1">
    <property type="nucleotide sequence ID" value="NZ_JBHLZA010000018.1"/>
</dbReference>
<evidence type="ECO:0000313" key="3">
    <source>
        <dbReference type="Proteomes" id="UP000531594"/>
    </source>
</evidence>
<keyword evidence="3" id="KW-1185">Reference proteome</keyword>
<comment type="caution">
    <text evidence="2">The sequence shown here is derived from an EMBL/GenBank/DDBJ whole genome shotgun (WGS) entry which is preliminary data.</text>
</comment>
<gene>
    <name evidence="2" type="ORF">HNR53_003916</name>
</gene>
<reference evidence="2 3" key="1">
    <citation type="submission" date="2020-08" db="EMBL/GenBank/DDBJ databases">
        <title>Genomic Encyclopedia of Type Strains, Phase IV (KMG-IV): sequencing the most valuable type-strain genomes for metagenomic binning, comparative biology and taxonomic classification.</title>
        <authorList>
            <person name="Goeker M."/>
        </authorList>
    </citation>
    <scope>NUCLEOTIDE SEQUENCE [LARGE SCALE GENOMIC DNA]</scope>
    <source>
        <strain evidence="2 3">DSM 5391</strain>
    </source>
</reference>
<organism evidence="2 3">
    <name type="scientific">Bacillus benzoevorans</name>
    <dbReference type="NCBI Taxonomy" id="1456"/>
    <lineage>
        <taxon>Bacteria</taxon>
        <taxon>Bacillati</taxon>
        <taxon>Bacillota</taxon>
        <taxon>Bacilli</taxon>
        <taxon>Bacillales</taxon>
        <taxon>Bacillaceae</taxon>
        <taxon>Bacillus</taxon>
    </lineage>
</organism>
<dbReference type="EMBL" id="JACHGK010000018">
    <property type="protein sequence ID" value="MBB6447237.1"/>
    <property type="molecule type" value="Genomic_DNA"/>
</dbReference>
<dbReference type="InterPro" id="IPR001633">
    <property type="entry name" value="EAL_dom"/>
</dbReference>
<evidence type="ECO:0000313" key="2">
    <source>
        <dbReference type="EMBL" id="MBB6447237.1"/>
    </source>
</evidence>